<dbReference type="InterPro" id="IPR001387">
    <property type="entry name" value="Cro/C1-type_HTH"/>
</dbReference>
<dbReference type="EMBL" id="BAAABY010000009">
    <property type="protein sequence ID" value="GAA0452493.1"/>
    <property type="molecule type" value="Genomic_DNA"/>
</dbReference>
<sequence length="245" mass="28158">MGRPETPIATPDLALRKLAEWLRKQRNDARITYFEMAEQTVFSMATLSRATTGERIPKLPVVEAYARACGASVKEARRLWRAARYSEYRQTHPRSYAVRLDLVREPADMVTALQHLYYRAGAMPIDEMERRAGGHGELPHTTLLRMVHGQTMLSRPQLAAFLKVCEVPPTEHAQWTRAWLRAWRHRELDRGPRNSDFVSAHDQQELQQVKLWPGHPEITDVRVTVGKRSWTRKASSALEGRLEAS</sequence>
<dbReference type="CDD" id="cd00093">
    <property type="entry name" value="HTH_XRE"/>
    <property type="match status" value="1"/>
</dbReference>
<keyword evidence="3" id="KW-1185">Reference proteome</keyword>
<proteinExistence type="predicted"/>
<evidence type="ECO:0000313" key="2">
    <source>
        <dbReference type="EMBL" id="GAA0452493.1"/>
    </source>
</evidence>
<dbReference type="Gene3D" id="1.10.260.40">
    <property type="entry name" value="lambda repressor-like DNA-binding domains"/>
    <property type="match status" value="1"/>
</dbReference>
<evidence type="ECO:0000259" key="1">
    <source>
        <dbReference type="PROSITE" id="PS50943"/>
    </source>
</evidence>
<name>A0ABP3JHG6_9ACTN</name>
<dbReference type="SMART" id="SM00530">
    <property type="entry name" value="HTH_XRE"/>
    <property type="match status" value="2"/>
</dbReference>
<evidence type="ECO:0000313" key="3">
    <source>
        <dbReference type="Proteomes" id="UP001500909"/>
    </source>
</evidence>
<accession>A0ABP3JHG6</accession>
<comment type="caution">
    <text evidence="2">The sequence shown here is derived from an EMBL/GenBank/DDBJ whole genome shotgun (WGS) entry which is preliminary data.</text>
</comment>
<organism evidence="2 3">
    <name type="scientific">Streptomyces olivaceiscleroticus</name>
    <dbReference type="NCBI Taxonomy" id="68245"/>
    <lineage>
        <taxon>Bacteria</taxon>
        <taxon>Bacillati</taxon>
        <taxon>Actinomycetota</taxon>
        <taxon>Actinomycetes</taxon>
        <taxon>Kitasatosporales</taxon>
        <taxon>Streptomycetaceae</taxon>
        <taxon>Streptomyces</taxon>
    </lineage>
</organism>
<gene>
    <name evidence="2" type="ORF">GCM10010361_15760</name>
</gene>
<dbReference type="RefSeq" id="WP_346094032.1">
    <property type="nucleotide sequence ID" value="NZ_BAAABY010000009.1"/>
</dbReference>
<protein>
    <recommendedName>
        <fullName evidence="1">HTH cro/C1-type domain-containing protein</fullName>
    </recommendedName>
</protein>
<dbReference type="Proteomes" id="UP001500909">
    <property type="component" value="Unassembled WGS sequence"/>
</dbReference>
<dbReference type="PROSITE" id="PS50943">
    <property type="entry name" value="HTH_CROC1"/>
    <property type="match status" value="1"/>
</dbReference>
<dbReference type="SUPFAM" id="SSF47413">
    <property type="entry name" value="lambda repressor-like DNA-binding domains"/>
    <property type="match status" value="1"/>
</dbReference>
<feature type="domain" description="HTH cro/C1-type" evidence="1">
    <location>
        <begin position="22"/>
        <end position="76"/>
    </location>
</feature>
<dbReference type="InterPro" id="IPR010982">
    <property type="entry name" value="Lambda_DNA-bd_dom_sf"/>
</dbReference>
<dbReference type="Pfam" id="PF13560">
    <property type="entry name" value="HTH_31"/>
    <property type="match status" value="1"/>
</dbReference>
<reference evidence="3" key="1">
    <citation type="journal article" date="2019" name="Int. J. Syst. Evol. Microbiol.">
        <title>The Global Catalogue of Microorganisms (GCM) 10K type strain sequencing project: providing services to taxonomists for standard genome sequencing and annotation.</title>
        <authorList>
            <consortium name="The Broad Institute Genomics Platform"/>
            <consortium name="The Broad Institute Genome Sequencing Center for Infectious Disease"/>
            <person name="Wu L."/>
            <person name="Ma J."/>
        </authorList>
    </citation>
    <scope>NUCLEOTIDE SEQUENCE [LARGE SCALE GENOMIC DNA]</scope>
    <source>
        <strain evidence="3">JCM 4805</strain>
    </source>
</reference>